<comment type="caution">
    <text evidence="2">The sequence shown here is derived from an EMBL/GenBank/DDBJ whole genome shotgun (WGS) entry which is preliminary data.</text>
</comment>
<feature type="region of interest" description="Disordered" evidence="1">
    <location>
        <begin position="1"/>
        <end position="70"/>
    </location>
</feature>
<feature type="compositionally biased region" description="Basic and acidic residues" evidence="1">
    <location>
        <begin position="118"/>
        <end position="134"/>
    </location>
</feature>
<dbReference type="Pfam" id="PF05136">
    <property type="entry name" value="Phage_portal_2"/>
    <property type="match status" value="1"/>
</dbReference>
<gene>
    <name evidence="2" type="ORF">DYS74_17875</name>
</gene>
<feature type="region of interest" description="Disordered" evidence="1">
    <location>
        <begin position="88"/>
        <end position="144"/>
    </location>
</feature>
<feature type="compositionally biased region" description="Basic residues" evidence="1">
    <location>
        <begin position="38"/>
        <end position="52"/>
    </location>
</feature>
<dbReference type="EMBL" id="RCHI01000029">
    <property type="protein sequence ID" value="RLL61544.1"/>
    <property type="molecule type" value="Genomic_DNA"/>
</dbReference>
<accession>A0A421BJ29</accession>
<feature type="compositionally biased region" description="Low complexity" evidence="1">
    <location>
        <begin position="1"/>
        <end position="14"/>
    </location>
</feature>
<protein>
    <submittedName>
        <fullName evidence="2">Phage portal protein</fullName>
    </submittedName>
</protein>
<name>A0A421BJ29_9RHOB</name>
<evidence type="ECO:0000313" key="2">
    <source>
        <dbReference type="EMBL" id="RLL61544.1"/>
    </source>
</evidence>
<dbReference type="AlphaFoldDB" id="A0A421BJ29"/>
<dbReference type="GO" id="GO:0005198">
    <property type="term" value="F:structural molecule activity"/>
    <property type="evidence" value="ECO:0007669"/>
    <property type="project" value="InterPro"/>
</dbReference>
<reference evidence="2 3" key="1">
    <citation type="submission" date="2018-10" db="EMBL/GenBank/DDBJ databases">
        <title>Rhodobacter sp . BO-81.</title>
        <authorList>
            <person name="Im W.T."/>
        </authorList>
    </citation>
    <scope>NUCLEOTIDE SEQUENCE [LARGE SCALE GENOMIC DNA]</scope>
    <source>
        <strain evidence="2 3">BO-81</strain>
    </source>
</reference>
<dbReference type="NCBIfam" id="TIGR01539">
    <property type="entry name" value="portal_lambda"/>
    <property type="match status" value="1"/>
</dbReference>
<evidence type="ECO:0000256" key="1">
    <source>
        <dbReference type="SAM" id="MobiDB-lite"/>
    </source>
</evidence>
<sequence length="644" mass="70570">MPPGISSTPNAAAAPRRRRAISSRRRCPSSRTCPARSARGRWRKIRRRRRRCRGAESPAPNRNRQPQMQIRAGCPTGRIGYELHAGTARRAARGPGHGGARGEPGQRAGALSQPRRTQPGDRPGRGGGGRDGHAPADAFPAGVRQGHVSDMGMNILDRALRQIAPRTALRRVQARAALDVLMRYEAATPGGRASSWRPAATDADSEAGAARQRLAFVARDMVRNTAFATRVQTVIANNVVGDGIIPKVTGRSKAARESLLRAVEAHCDTTAIDADGRQNLYGLQRLAMNTVVEAGEVLIRYRPRDLGDGLPLPFQLQILEPDYLDGSRDGALANGNTVLGGIEFDPIGRRVAYHLFTEHPGANLRRLRFESRRIPADLVLHIYRQDRPGQMRGVSWFAPVALRLQDFADGQDAHLVRQKIAACFAAFRVAPDAEFEAADATDPASLGKIIPGRIQNLQPGEDIRFGTPPQVGGVDEFYRWVMRAVSADVGITYEALTNDFSNVNFSSARMGRMEMDRNVSSWQWLMMVPQMMQPVGRWIVDAWRLTSGARAAAVGLEWVPPPRVIVDPTREILAMADEVRAGFASRSEMIRRLGYDPERVLEEIIAERKADRTAGLVFDSDAGAQVPLRAYPADGTEQSAKEQG</sequence>
<evidence type="ECO:0000313" key="3">
    <source>
        <dbReference type="Proteomes" id="UP000279673"/>
    </source>
</evidence>
<keyword evidence="3" id="KW-1185">Reference proteome</keyword>
<dbReference type="GO" id="GO:0019068">
    <property type="term" value="P:virion assembly"/>
    <property type="evidence" value="ECO:0007669"/>
    <property type="project" value="InterPro"/>
</dbReference>
<proteinExistence type="predicted"/>
<feature type="compositionally biased region" description="Basic residues" evidence="1">
    <location>
        <begin position="15"/>
        <end position="28"/>
    </location>
</feature>
<organism evidence="2 3">
    <name type="scientific">Paenirhodobacter hankyongi</name>
    <dbReference type="NCBI Taxonomy" id="2294033"/>
    <lineage>
        <taxon>Bacteria</taxon>
        <taxon>Pseudomonadati</taxon>
        <taxon>Pseudomonadota</taxon>
        <taxon>Alphaproteobacteria</taxon>
        <taxon>Rhodobacterales</taxon>
        <taxon>Rhodobacter group</taxon>
        <taxon>Paenirhodobacter</taxon>
    </lineage>
</organism>
<dbReference type="InterPro" id="IPR006429">
    <property type="entry name" value="Phage_lambda_portal"/>
</dbReference>
<dbReference type="Proteomes" id="UP000279673">
    <property type="component" value="Unassembled WGS sequence"/>
</dbReference>